<accession>A0A3N4I5Q2</accession>
<organism evidence="3 4">
    <name type="scientific">Ascobolus immersus RN42</name>
    <dbReference type="NCBI Taxonomy" id="1160509"/>
    <lineage>
        <taxon>Eukaryota</taxon>
        <taxon>Fungi</taxon>
        <taxon>Dikarya</taxon>
        <taxon>Ascomycota</taxon>
        <taxon>Pezizomycotina</taxon>
        <taxon>Pezizomycetes</taxon>
        <taxon>Pezizales</taxon>
        <taxon>Ascobolaceae</taxon>
        <taxon>Ascobolus</taxon>
    </lineage>
</organism>
<evidence type="ECO:0000259" key="2">
    <source>
        <dbReference type="Pfam" id="PF26176"/>
    </source>
</evidence>
<dbReference type="OrthoDB" id="5062908at2759"/>
<dbReference type="EMBL" id="ML119698">
    <property type="protein sequence ID" value="RPA79501.1"/>
    <property type="molecule type" value="Genomic_DNA"/>
</dbReference>
<protein>
    <recommendedName>
        <fullName evidence="2">C2H2-domain containing protein second zinc finger domain-containing protein</fullName>
    </recommendedName>
</protein>
<dbReference type="AlphaFoldDB" id="A0A3N4I5Q2"/>
<proteinExistence type="predicted"/>
<evidence type="ECO:0000313" key="3">
    <source>
        <dbReference type="EMBL" id="RPA79501.1"/>
    </source>
</evidence>
<sequence length="314" mass="35187">MVVVSMPKTEPEEHGPYNGQGTRTACTPPPDDDTDRVWHDEHLYDSPATGHNSFLDHPCGPFPFTPTHACWQSSFPEYACNDYLHDPGSHGGLLACPLPMSSAVNTSHRHISDLHQGYNEGMDCYHDIWQIYEPPSTAGSEAGWFKKCDTATGKQFSSFIRVKCNDAIFDTVKGISAPCTTGTCLLEQRQTLNRQLELPTRRCCPVPTCKFSTSSQKLMFDHVSEHLRKPQVRNNCGLSRAGKESLCTVKTCARSISGNGFRRRDNLKQHLLLVHRKILPKHCPRNSKFEVLSDPPDQQKQYVSIPRLGAVTHK</sequence>
<feature type="domain" description="C2H2-domain containing protein second zinc finger" evidence="2">
    <location>
        <begin position="246"/>
        <end position="272"/>
    </location>
</feature>
<evidence type="ECO:0000313" key="4">
    <source>
        <dbReference type="Proteomes" id="UP000275078"/>
    </source>
</evidence>
<feature type="region of interest" description="Disordered" evidence="1">
    <location>
        <begin position="1"/>
        <end position="29"/>
    </location>
</feature>
<name>A0A3N4I5Q2_ASCIM</name>
<dbReference type="Pfam" id="PF26176">
    <property type="entry name" value="zf_C2H2_17_2"/>
    <property type="match status" value="1"/>
</dbReference>
<reference evidence="3 4" key="1">
    <citation type="journal article" date="2018" name="Nat. Ecol. Evol.">
        <title>Pezizomycetes genomes reveal the molecular basis of ectomycorrhizal truffle lifestyle.</title>
        <authorList>
            <person name="Murat C."/>
            <person name="Payen T."/>
            <person name="Noel B."/>
            <person name="Kuo A."/>
            <person name="Morin E."/>
            <person name="Chen J."/>
            <person name="Kohler A."/>
            <person name="Krizsan K."/>
            <person name="Balestrini R."/>
            <person name="Da Silva C."/>
            <person name="Montanini B."/>
            <person name="Hainaut M."/>
            <person name="Levati E."/>
            <person name="Barry K.W."/>
            <person name="Belfiori B."/>
            <person name="Cichocki N."/>
            <person name="Clum A."/>
            <person name="Dockter R.B."/>
            <person name="Fauchery L."/>
            <person name="Guy J."/>
            <person name="Iotti M."/>
            <person name="Le Tacon F."/>
            <person name="Lindquist E.A."/>
            <person name="Lipzen A."/>
            <person name="Malagnac F."/>
            <person name="Mello A."/>
            <person name="Molinier V."/>
            <person name="Miyauchi S."/>
            <person name="Poulain J."/>
            <person name="Riccioni C."/>
            <person name="Rubini A."/>
            <person name="Sitrit Y."/>
            <person name="Splivallo R."/>
            <person name="Traeger S."/>
            <person name="Wang M."/>
            <person name="Zifcakova L."/>
            <person name="Wipf D."/>
            <person name="Zambonelli A."/>
            <person name="Paolocci F."/>
            <person name="Nowrousian M."/>
            <person name="Ottonello S."/>
            <person name="Baldrian P."/>
            <person name="Spatafora J.W."/>
            <person name="Henrissat B."/>
            <person name="Nagy L.G."/>
            <person name="Aury J.M."/>
            <person name="Wincker P."/>
            <person name="Grigoriev I.V."/>
            <person name="Bonfante P."/>
            <person name="Martin F.M."/>
        </authorList>
    </citation>
    <scope>NUCLEOTIDE SEQUENCE [LARGE SCALE GENOMIC DNA]</scope>
    <source>
        <strain evidence="3 4">RN42</strain>
    </source>
</reference>
<keyword evidence="4" id="KW-1185">Reference proteome</keyword>
<dbReference type="Proteomes" id="UP000275078">
    <property type="component" value="Unassembled WGS sequence"/>
</dbReference>
<gene>
    <name evidence="3" type="ORF">BJ508DRAFT_308261</name>
</gene>
<evidence type="ECO:0000256" key="1">
    <source>
        <dbReference type="SAM" id="MobiDB-lite"/>
    </source>
</evidence>
<dbReference type="InterPro" id="IPR059095">
    <property type="entry name" value="Znf_C2H2_17_2nd"/>
</dbReference>